<gene>
    <name evidence="1" type="ORF">QWJ41_20410</name>
</gene>
<reference evidence="1" key="1">
    <citation type="submission" date="2023-06" db="EMBL/GenBank/DDBJ databases">
        <title>Genome sequence of Nocardioides sp. SOB44.</title>
        <authorList>
            <person name="Zhang G."/>
        </authorList>
    </citation>
    <scope>NUCLEOTIDE SEQUENCE</scope>
    <source>
        <strain evidence="1">SOB44</strain>
    </source>
</reference>
<evidence type="ECO:0000313" key="2">
    <source>
        <dbReference type="Proteomes" id="UP001168363"/>
    </source>
</evidence>
<dbReference type="Proteomes" id="UP001168363">
    <property type="component" value="Unassembled WGS sequence"/>
</dbReference>
<accession>A0ABT8TVV8</accession>
<dbReference type="RefSeq" id="WP_302710308.1">
    <property type="nucleotide sequence ID" value="NZ_JAULSC010000044.1"/>
</dbReference>
<organism evidence="1 2">
    <name type="scientific">Nocardioides cremeus</name>
    <dbReference type="NCBI Taxonomy" id="3058044"/>
    <lineage>
        <taxon>Bacteria</taxon>
        <taxon>Bacillati</taxon>
        <taxon>Actinomycetota</taxon>
        <taxon>Actinomycetes</taxon>
        <taxon>Propionibacteriales</taxon>
        <taxon>Nocardioidaceae</taxon>
        <taxon>Nocardioides</taxon>
    </lineage>
</organism>
<protein>
    <submittedName>
        <fullName evidence="1">Uncharacterized protein</fullName>
    </submittedName>
</protein>
<comment type="caution">
    <text evidence="1">The sequence shown here is derived from an EMBL/GenBank/DDBJ whole genome shotgun (WGS) entry which is preliminary data.</text>
</comment>
<keyword evidence="2" id="KW-1185">Reference proteome</keyword>
<sequence>MTVEPNEPGMFSHPLSAGDFVQVHLTGDPTMGHQGYVVEADDTFIVIHAHKWIGLAHPDDAPNCIDHPVMYPMASVAFVAQVRSRPVGCPCEEAVS</sequence>
<evidence type="ECO:0000313" key="1">
    <source>
        <dbReference type="EMBL" id="MDO3398097.1"/>
    </source>
</evidence>
<name>A0ABT8TVV8_9ACTN</name>
<dbReference type="EMBL" id="JAULSC010000044">
    <property type="protein sequence ID" value="MDO3398097.1"/>
    <property type="molecule type" value="Genomic_DNA"/>
</dbReference>
<proteinExistence type="predicted"/>